<dbReference type="RefSeq" id="WP_179832802.1">
    <property type="nucleotide sequence ID" value="NZ_BMRD01000007.1"/>
</dbReference>
<name>A0A7Y9G7J2_9ACTN</name>
<reference evidence="1 2" key="1">
    <citation type="submission" date="2020-07" db="EMBL/GenBank/DDBJ databases">
        <title>Sequencing the genomes of 1000 actinobacteria strains.</title>
        <authorList>
            <person name="Klenk H.-P."/>
        </authorList>
    </citation>
    <scope>NUCLEOTIDE SEQUENCE [LARGE SCALE GENOMIC DNA]</scope>
    <source>
        <strain evidence="1 2">DSM 43461</strain>
    </source>
</reference>
<keyword evidence="2" id="KW-1185">Reference proteome</keyword>
<gene>
    <name evidence="1" type="ORF">BJ999_001723</name>
</gene>
<dbReference type="EMBL" id="JACCBT010000001">
    <property type="protein sequence ID" value="NYE11427.1"/>
    <property type="molecule type" value="Genomic_DNA"/>
</dbReference>
<evidence type="ECO:0000313" key="1">
    <source>
        <dbReference type="EMBL" id="NYE11427.1"/>
    </source>
</evidence>
<organism evidence="1 2">
    <name type="scientific">Actinomadura citrea</name>
    <dbReference type="NCBI Taxonomy" id="46158"/>
    <lineage>
        <taxon>Bacteria</taxon>
        <taxon>Bacillati</taxon>
        <taxon>Actinomycetota</taxon>
        <taxon>Actinomycetes</taxon>
        <taxon>Streptosporangiales</taxon>
        <taxon>Thermomonosporaceae</taxon>
        <taxon>Actinomadura</taxon>
    </lineage>
</organism>
<accession>A0A7Y9G7J2</accession>
<comment type="caution">
    <text evidence="1">The sequence shown here is derived from an EMBL/GenBank/DDBJ whole genome shotgun (WGS) entry which is preliminary data.</text>
</comment>
<protein>
    <submittedName>
        <fullName evidence="1">Uncharacterized protein</fullName>
    </submittedName>
</protein>
<sequence length="484" mass="53896">MIAKATDLVGFLGLAARVRGDAICDLNVYEDGRQVVRAYAGVEMDGAVEFLQTRGSVPGVRAARLERLIRYGDSVDIERLDRIEGLRQLNRSTVSALARKPLGELTDKERVKLGRQTQVDATELAHLAESSGELSLADLKELVELKELSRLRKVTFVLGGCLFDVNSAVVHTTTGTFDMVGLAHTADLSTRVQRIETVAESSFYEEETPARLGRLTILFATALLRLNPELEVELVVDVPSAEYTLYPYEGAVSGHITPEQCVEWFPKVEDRSERVEGSFQRALGELLHDSRVSLRMPRELKSVAGFLNVEMNDGRTPEFEEVLSVLEASADAVMRLALFLVRPGNVRALTGLSYVMSLVRGMLRSEFVIEVDNRSEAFMAAEAERVIGLITQAHQAWREGRLEEAYPGEAKKIADLLEEIGEDLRAGSLLAVYPLEKVHVQRVPRVNNPLYRYAVGRTFRLPDGTEVSREELLEQVYPRPKITS</sequence>
<dbReference type="AlphaFoldDB" id="A0A7Y9G7J2"/>
<proteinExistence type="predicted"/>
<evidence type="ECO:0000313" key="2">
    <source>
        <dbReference type="Proteomes" id="UP000591272"/>
    </source>
</evidence>
<dbReference type="Proteomes" id="UP000591272">
    <property type="component" value="Unassembled WGS sequence"/>
</dbReference>